<dbReference type="NCBIfam" id="TIGR02283">
    <property type="entry name" value="MltB_2"/>
    <property type="match status" value="1"/>
</dbReference>
<feature type="signal peptide" evidence="1">
    <location>
        <begin position="1"/>
        <end position="21"/>
    </location>
</feature>
<dbReference type="Gene3D" id="1.10.8.350">
    <property type="entry name" value="Bacterial muramidase"/>
    <property type="match status" value="1"/>
</dbReference>
<dbReference type="InterPro" id="IPR011970">
    <property type="entry name" value="MltB_2"/>
</dbReference>
<evidence type="ECO:0000313" key="4">
    <source>
        <dbReference type="EMBL" id="MBO3659391.1"/>
    </source>
</evidence>
<feature type="domain" description="Transglycosylase SLT" evidence="3">
    <location>
        <begin position="51"/>
        <end position="346"/>
    </location>
</feature>
<dbReference type="RefSeq" id="WP_208464802.1">
    <property type="nucleotide sequence ID" value="NZ_JAGFOT010000019.1"/>
</dbReference>
<evidence type="ECO:0000259" key="2">
    <source>
        <dbReference type="Pfam" id="PF01471"/>
    </source>
</evidence>
<dbReference type="PANTHER" id="PTHR30163:SF10">
    <property type="entry name" value="TRANSGLYCOLASE-RELATED"/>
    <property type="match status" value="1"/>
</dbReference>
<dbReference type="Gene3D" id="1.10.530.10">
    <property type="match status" value="1"/>
</dbReference>
<dbReference type="AlphaFoldDB" id="A0AAW4J966"/>
<dbReference type="InterPro" id="IPR036366">
    <property type="entry name" value="PGBDSf"/>
</dbReference>
<dbReference type="SUPFAM" id="SSF53955">
    <property type="entry name" value="Lysozyme-like"/>
    <property type="match status" value="1"/>
</dbReference>
<keyword evidence="1" id="KW-0732">Signal</keyword>
<dbReference type="InterPro" id="IPR023346">
    <property type="entry name" value="Lysozyme-like_dom_sf"/>
</dbReference>
<dbReference type="Pfam" id="PF01471">
    <property type="entry name" value="PG_binding_1"/>
    <property type="match status" value="1"/>
</dbReference>
<dbReference type="Proteomes" id="UP000670925">
    <property type="component" value="Unassembled WGS sequence"/>
</dbReference>
<dbReference type="EMBL" id="JAGFOT010000019">
    <property type="protein sequence ID" value="MBO3659391.1"/>
    <property type="molecule type" value="Genomic_DNA"/>
</dbReference>
<comment type="caution">
    <text evidence="4">The sequence shown here is derived from an EMBL/GenBank/DDBJ whole genome shotgun (WGS) entry which is preliminary data.</text>
</comment>
<dbReference type="GO" id="GO:0009253">
    <property type="term" value="P:peptidoglycan catabolic process"/>
    <property type="evidence" value="ECO:0007669"/>
    <property type="project" value="TreeGrafter"/>
</dbReference>
<feature type="chain" id="PRO_5043475913" evidence="1">
    <location>
        <begin position="22"/>
        <end position="432"/>
    </location>
</feature>
<dbReference type="Gene3D" id="1.10.101.10">
    <property type="entry name" value="PGBD-like superfamily/PGBD"/>
    <property type="match status" value="1"/>
</dbReference>
<accession>A0AAW4J966</accession>
<name>A0AAW4J966_ACIHA</name>
<protein>
    <submittedName>
        <fullName evidence="4">Lytic murein transglycosylase</fullName>
    </submittedName>
</protein>
<dbReference type="InterPro" id="IPR002477">
    <property type="entry name" value="Peptidoglycan-bd-like"/>
</dbReference>
<reference evidence="4" key="1">
    <citation type="submission" date="2021-03" db="EMBL/GenBank/DDBJ databases">
        <title>Acinetobacter spp. whole-genome sequenced from Terengganu.</title>
        <authorList>
            <person name="Mohd Rani F."/>
        </authorList>
    </citation>
    <scope>NUCLEOTIDE SEQUENCE</scope>
    <source>
        <strain evidence="4">AC1502</strain>
    </source>
</reference>
<dbReference type="InterPro" id="IPR031304">
    <property type="entry name" value="SLT_2"/>
</dbReference>
<dbReference type="GO" id="GO:0008933">
    <property type="term" value="F:peptidoglycan lytic transglycosylase activity"/>
    <property type="evidence" value="ECO:0007669"/>
    <property type="project" value="TreeGrafter"/>
</dbReference>
<dbReference type="InterPro" id="IPR043426">
    <property type="entry name" value="MltB-like"/>
</dbReference>
<dbReference type="PANTHER" id="PTHR30163">
    <property type="entry name" value="MEMBRANE-BOUND LYTIC MUREIN TRANSGLYCOSYLASE B"/>
    <property type="match status" value="1"/>
</dbReference>
<sequence length="432" mass="47615">MHRFPLFLGTALLTLSYNAHAELIINGAKVSTTTTTPAVSNTSTFSPTRDFQSCIAGLRSQAIASGVSAASFDRYTQNLSADYSVIDRLNYQPEFSTPIWDYLSGLVDNERVQAGQQKLAQHRDVLRRVEQAYGVPAETVVAVWGVESNYGDISGRYPLLQALGTLSCEGRRQSYFRGEFFATMRILQRGDVTQDQLYGSWAGAFGHTQFMPSTYERLAVDFDDDGRRDLVSSIPDALASTANFLKRAGWQTGMPWGFEVKIPQGMSISGESRRNKKSLNNWIEQGVTRADGTALIQGNLTGSTQAGLISPAGANGPLFLVFRNFDAIYSYNAAESYGLAIAHLSDRLRGGTPFLTAWPTDDAGTSRAERREIQQFLIQRGHDIGAVDGLIGDKSRQAIRQEQTRLGLNPTGRAGQQILRAFRQEQARKMMQ</sequence>
<dbReference type="SUPFAM" id="SSF47090">
    <property type="entry name" value="PGBD-like"/>
    <property type="match status" value="1"/>
</dbReference>
<gene>
    <name evidence="4" type="ORF">J5N55_15045</name>
</gene>
<dbReference type="Pfam" id="PF13406">
    <property type="entry name" value="SLT_2"/>
    <property type="match status" value="1"/>
</dbReference>
<proteinExistence type="predicted"/>
<dbReference type="FunFam" id="1.10.8.350:FF:000001">
    <property type="entry name" value="Lytic murein transglycosylase B"/>
    <property type="match status" value="1"/>
</dbReference>
<organism evidence="4 5">
    <name type="scientific">Acinetobacter haemolyticus</name>
    <dbReference type="NCBI Taxonomy" id="29430"/>
    <lineage>
        <taxon>Bacteria</taxon>
        <taxon>Pseudomonadati</taxon>
        <taxon>Pseudomonadota</taxon>
        <taxon>Gammaproteobacteria</taxon>
        <taxon>Moraxellales</taxon>
        <taxon>Moraxellaceae</taxon>
        <taxon>Acinetobacter</taxon>
    </lineage>
</organism>
<evidence type="ECO:0000259" key="3">
    <source>
        <dbReference type="Pfam" id="PF13406"/>
    </source>
</evidence>
<evidence type="ECO:0000256" key="1">
    <source>
        <dbReference type="SAM" id="SignalP"/>
    </source>
</evidence>
<feature type="domain" description="Peptidoglycan binding-like" evidence="2">
    <location>
        <begin position="367"/>
        <end position="421"/>
    </location>
</feature>
<dbReference type="InterPro" id="IPR036365">
    <property type="entry name" value="PGBD-like_sf"/>
</dbReference>
<evidence type="ECO:0000313" key="5">
    <source>
        <dbReference type="Proteomes" id="UP000670925"/>
    </source>
</evidence>
<dbReference type="CDD" id="cd13399">
    <property type="entry name" value="Slt35-like"/>
    <property type="match status" value="1"/>
</dbReference>